<dbReference type="Gene3D" id="2.40.30.30">
    <property type="entry name" value="Riboflavin kinase-like"/>
    <property type="match status" value="1"/>
</dbReference>
<dbReference type="CDD" id="cd02064">
    <property type="entry name" value="FAD_synthetase_N"/>
    <property type="match status" value="1"/>
</dbReference>
<comment type="catalytic activity">
    <reaction evidence="13 14">
        <text>FMN + ATP + H(+) = FAD + diphosphate</text>
        <dbReference type="Rhea" id="RHEA:17237"/>
        <dbReference type="ChEBI" id="CHEBI:15378"/>
        <dbReference type="ChEBI" id="CHEBI:30616"/>
        <dbReference type="ChEBI" id="CHEBI:33019"/>
        <dbReference type="ChEBI" id="CHEBI:57692"/>
        <dbReference type="ChEBI" id="CHEBI:58210"/>
        <dbReference type="EC" id="2.7.7.2"/>
    </reaction>
</comment>
<dbReference type="Gene3D" id="3.40.50.620">
    <property type="entry name" value="HUPs"/>
    <property type="match status" value="1"/>
</dbReference>
<dbReference type="GO" id="GO:0008531">
    <property type="term" value="F:riboflavin kinase activity"/>
    <property type="evidence" value="ECO:0007669"/>
    <property type="project" value="UniProtKB-UniRule"/>
</dbReference>
<comment type="pathway">
    <text evidence="2 14">Cofactor biosynthesis; FMN biosynthesis; FMN from riboflavin (ATP route): step 1/1.</text>
</comment>
<gene>
    <name evidence="16" type="ORF">IC620_14075</name>
</gene>
<feature type="domain" description="Riboflavin kinase" evidence="15">
    <location>
        <begin position="186"/>
        <end position="314"/>
    </location>
</feature>
<keyword evidence="11" id="KW-0511">Multifunctional enzyme</keyword>
<organism evidence="16 17">
    <name type="scientific">Polycladospora coralii</name>
    <dbReference type="NCBI Taxonomy" id="2771432"/>
    <lineage>
        <taxon>Bacteria</taxon>
        <taxon>Bacillati</taxon>
        <taxon>Bacillota</taxon>
        <taxon>Bacilli</taxon>
        <taxon>Bacillales</taxon>
        <taxon>Thermoactinomycetaceae</taxon>
        <taxon>Polycladospora</taxon>
    </lineage>
</organism>
<keyword evidence="8 14" id="KW-0418">Kinase</keyword>
<evidence type="ECO:0000256" key="10">
    <source>
        <dbReference type="ARBA" id="ARBA00022840"/>
    </source>
</evidence>
<dbReference type="InterPro" id="IPR002606">
    <property type="entry name" value="Riboflavin_kinase_bac"/>
</dbReference>
<dbReference type="InterPro" id="IPR014729">
    <property type="entry name" value="Rossmann-like_a/b/a_fold"/>
</dbReference>
<dbReference type="NCBIfam" id="TIGR00125">
    <property type="entry name" value="cyt_tran_rel"/>
    <property type="match status" value="1"/>
</dbReference>
<dbReference type="SUPFAM" id="SSF82114">
    <property type="entry name" value="Riboflavin kinase-like"/>
    <property type="match status" value="1"/>
</dbReference>
<protein>
    <recommendedName>
        <fullName evidence="14">Riboflavin biosynthesis protein</fullName>
    </recommendedName>
    <domain>
        <recommendedName>
            <fullName evidence="14">Riboflavin kinase</fullName>
            <ecNumber evidence="14">2.7.1.26</ecNumber>
        </recommendedName>
        <alternativeName>
            <fullName evidence="14">Flavokinase</fullName>
        </alternativeName>
    </domain>
    <domain>
        <recommendedName>
            <fullName evidence="14">FMN adenylyltransferase</fullName>
            <ecNumber evidence="14">2.7.7.2</ecNumber>
        </recommendedName>
        <alternativeName>
            <fullName evidence="14">FAD pyrophosphorylase</fullName>
        </alternativeName>
        <alternativeName>
            <fullName evidence="14">FAD synthase</fullName>
        </alternativeName>
    </domain>
</protein>
<dbReference type="PIRSF" id="PIRSF004491">
    <property type="entry name" value="FAD_Synth"/>
    <property type="match status" value="1"/>
</dbReference>
<keyword evidence="3 14" id="KW-0285">Flavoprotein</keyword>
<dbReference type="SUPFAM" id="SSF52374">
    <property type="entry name" value="Nucleotidylyl transferase"/>
    <property type="match status" value="1"/>
</dbReference>
<dbReference type="GO" id="GO:0003919">
    <property type="term" value="F:FMN adenylyltransferase activity"/>
    <property type="evidence" value="ECO:0007669"/>
    <property type="project" value="UniProtKB-UniRule"/>
</dbReference>
<accession>A0A926NBE8</accession>
<keyword evidence="9 14" id="KW-0274">FAD</keyword>
<dbReference type="NCBIfam" id="TIGR00083">
    <property type="entry name" value="ribF"/>
    <property type="match status" value="1"/>
</dbReference>
<evidence type="ECO:0000256" key="3">
    <source>
        <dbReference type="ARBA" id="ARBA00022630"/>
    </source>
</evidence>
<evidence type="ECO:0000313" key="16">
    <source>
        <dbReference type="EMBL" id="MBD1373477.1"/>
    </source>
</evidence>
<evidence type="ECO:0000256" key="8">
    <source>
        <dbReference type="ARBA" id="ARBA00022777"/>
    </source>
</evidence>
<evidence type="ECO:0000256" key="1">
    <source>
        <dbReference type="ARBA" id="ARBA00004726"/>
    </source>
</evidence>
<dbReference type="GO" id="GO:0009398">
    <property type="term" value="P:FMN biosynthetic process"/>
    <property type="evidence" value="ECO:0007669"/>
    <property type="project" value="UniProtKB-UniRule"/>
</dbReference>
<evidence type="ECO:0000256" key="7">
    <source>
        <dbReference type="ARBA" id="ARBA00022741"/>
    </source>
</evidence>
<dbReference type="Proteomes" id="UP000661691">
    <property type="component" value="Unassembled WGS sequence"/>
</dbReference>
<dbReference type="InterPro" id="IPR004821">
    <property type="entry name" value="Cyt_trans-like"/>
</dbReference>
<dbReference type="FunFam" id="3.40.50.620:FF:000021">
    <property type="entry name" value="Riboflavin biosynthesis protein"/>
    <property type="match status" value="1"/>
</dbReference>
<evidence type="ECO:0000256" key="11">
    <source>
        <dbReference type="ARBA" id="ARBA00023268"/>
    </source>
</evidence>
<evidence type="ECO:0000259" key="15">
    <source>
        <dbReference type="SMART" id="SM00904"/>
    </source>
</evidence>
<dbReference type="SMART" id="SM00904">
    <property type="entry name" value="Flavokinase"/>
    <property type="match status" value="1"/>
</dbReference>
<sequence>MEVIHLSYPLQDQLVAEIHPPTVTAIGNFDGVHKGHQAVIGAAKQLANEINAVHAVMSFTPHPRSVLKKQDDFTYLTPLPEKLTQFESLGVERAYIMKFDPSLAQLSKEDFVRSVLIPLGFKGITVGFNFTFGIKASGKPSDLAQLGEGYYTTRVVNPVQNNQYTFSSTQLRLSLAEGKMDHASQILGRNYQIAGRVVQGDQRGRLMGFPTANIALQEPYLIPRYGVYIVKVHGPFKAGYCYGIMNIGLRPTFNDPIPREQLEVHLFEFSGDLYGQELRVQFLHFLRAELKFDSVHALKQQIHSDQKEAMDWLLIHEN</sequence>
<dbReference type="RefSeq" id="WP_191142551.1">
    <property type="nucleotide sequence ID" value="NZ_JACXAH010000026.1"/>
</dbReference>
<evidence type="ECO:0000256" key="2">
    <source>
        <dbReference type="ARBA" id="ARBA00005201"/>
    </source>
</evidence>
<comment type="caution">
    <text evidence="16">The sequence shown here is derived from an EMBL/GenBank/DDBJ whole genome shotgun (WGS) entry which is preliminary data.</text>
</comment>
<dbReference type="InterPro" id="IPR015864">
    <property type="entry name" value="FAD_synthase"/>
</dbReference>
<keyword evidence="7 14" id="KW-0547">Nucleotide-binding</keyword>
<keyword evidence="10 14" id="KW-0067">ATP-binding</keyword>
<reference evidence="16" key="1">
    <citation type="submission" date="2020-09" db="EMBL/GenBank/DDBJ databases">
        <title>A novel bacterium of genus Hazenella, isolated from South China Sea.</title>
        <authorList>
            <person name="Huang H."/>
            <person name="Mo K."/>
            <person name="Hu Y."/>
        </authorList>
    </citation>
    <scope>NUCLEOTIDE SEQUENCE</scope>
    <source>
        <strain evidence="16">IB182357</strain>
    </source>
</reference>
<dbReference type="NCBIfam" id="NF004160">
    <property type="entry name" value="PRK05627.1-3"/>
    <property type="match status" value="1"/>
</dbReference>
<dbReference type="InterPro" id="IPR015865">
    <property type="entry name" value="Riboflavin_kinase_bac/euk"/>
</dbReference>
<evidence type="ECO:0000256" key="4">
    <source>
        <dbReference type="ARBA" id="ARBA00022643"/>
    </source>
</evidence>
<evidence type="ECO:0000256" key="14">
    <source>
        <dbReference type="PIRNR" id="PIRNR004491"/>
    </source>
</evidence>
<dbReference type="AlphaFoldDB" id="A0A926NBE8"/>
<dbReference type="EC" id="2.7.1.26" evidence="14"/>
<keyword evidence="5 14" id="KW-0808">Transferase</keyword>
<dbReference type="PANTHER" id="PTHR22749">
    <property type="entry name" value="RIBOFLAVIN KINASE/FMN ADENYLYLTRANSFERASE"/>
    <property type="match status" value="1"/>
</dbReference>
<comment type="pathway">
    <text evidence="1 14">Cofactor biosynthesis; FAD biosynthesis; FAD from FMN: step 1/1.</text>
</comment>
<evidence type="ECO:0000256" key="5">
    <source>
        <dbReference type="ARBA" id="ARBA00022679"/>
    </source>
</evidence>
<evidence type="ECO:0000256" key="9">
    <source>
        <dbReference type="ARBA" id="ARBA00022827"/>
    </source>
</evidence>
<comment type="catalytic activity">
    <reaction evidence="12 14">
        <text>riboflavin + ATP = FMN + ADP + H(+)</text>
        <dbReference type="Rhea" id="RHEA:14357"/>
        <dbReference type="ChEBI" id="CHEBI:15378"/>
        <dbReference type="ChEBI" id="CHEBI:30616"/>
        <dbReference type="ChEBI" id="CHEBI:57986"/>
        <dbReference type="ChEBI" id="CHEBI:58210"/>
        <dbReference type="ChEBI" id="CHEBI:456216"/>
        <dbReference type="EC" id="2.7.1.26"/>
    </reaction>
</comment>
<dbReference type="GO" id="GO:0006747">
    <property type="term" value="P:FAD biosynthetic process"/>
    <property type="evidence" value="ECO:0007669"/>
    <property type="project" value="UniProtKB-UniRule"/>
</dbReference>
<keyword evidence="4 14" id="KW-0288">FMN</keyword>
<dbReference type="GO" id="GO:0009231">
    <property type="term" value="P:riboflavin biosynthetic process"/>
    <property type="evidence" value="ECO:0007669"/>
    <property type="project" value="InterPro"/>
</dbReference>
<dbReference type="Pfam" id="PF01687">
    <property type="entry name" value="Flavokinase"/>
    <property type="match status" value="1"/>
</dbReference>
<dbReference type="GO" id="GO:0005524">
    <property type="term" value="F:ATP binding"/>
    <property type="evidence" value="ECO:0007669"/>
    <property type="project" value="UniProtKB-UniRule"/>
</dbReference>
<evidence type="ECO:0000313" key="17">
    <source>
        <dbReference type="Proteomes" id="UP000661691"/>
    </source>
</evidence>
<evidence type="ECO:0000256" key="12">
    <source>
        <dbReference type="ARBA" id="ARBA00047880"/>
    </source>
</evidence>
<keyword evidence="6 14" id="KW-0548">Nucleotidyltransferase</keyword>
<proteinExistence type="inferred from homology"/>
<dbReference type="Pfam" id="PF06574">
    <property type="entry name" value="FAD_syn"/>
    <property type="match status" value="1"/>
</dbReference>
<dbReference type="InterPro" id="IPR023468">
    <property type="entry name" value="Riboflavin_kinase"/>
</dbReference>
<evidence type="ECO:0000256" key="13">
    <source>
        <dbReference type="ARBA" id="ARBA00049494"/>
    </source>
</evidence>
<name>A0A926NBE8_9BACL</name>
<dbReference type="PANTHER" id="PTHR22749:SF6">
    <property type="entry name" value="RIBOFLAVIN KINASE"/>
    <property type="match status" value="1"/>
</dbReference>
<dbReference type="EMBL" id="JACXAH010000026">
    <property type="protein sequence ID" value="MBD1373477.1"/>
    <property type="molecule type" value="Genomic_DNA"/>
</dbReference>
<comment type="similarity">
    <text evidence="14">Belongs to the ribF family.</text>
</comment>
<keyword evidence="17" id="KW-1185">Reference proteome</keyword>
<dbReference type="EC" id="2.7.7.2" evidence="14"/>
<dbReference type="InterPro" id="IPR023465">
    <property type="entry name" value="Riboflavin_kinase_dom_sf"/>
</dbReference>
<evidence type="ECO:0000256" key="6">
    <source>
        <dbReference type="ARBA" id="ARBA00022695"/>
    </source>
</evidence>